<accession>A0A3A4NJ48</accession>
<dbReference type="GO" id="GO:0046872">
    <property type="term" value="F:metal ion binding"/>
    <property type="evidence" value="ECO:0007669"/>
    <property type="project" value="UniProtKB-KW"/>
</dbReference>
<gene>
    <name evidence="6" type="ORF">C4520_20505</name>
</gene>
<proteinExistence type="inferred from homology"/>
<dbReference type="Gene3D" id="3.20.110.10">
    <property type="entry name" value="Glycoside hydrolase 38, N terminal domain"/>
    <property type="match status" value="1"/>
</dbReference>
<dbReference type="SMART" id="SM00872">
    <property type="entry name" value="Alpha-mann_mid"/>
    <property type="match status" value="1"/>
</dbReference>
<dbReference type="InterPro" id="IPR011013">
    <property type="entry name" value="Gal_mutarotase_sf_dom"/>
</dbReference>
<evidence type="ECO:0000259" key="5">
    <source>
        <dbReference type="SMART" id="SM00872"/>
    </source>
</evidence>
<dbReference type="GO" id="GO:0004559">
    <property type="term" value="F:alpha-mannosidase activity"/>
    <property type="evidence" value="ECO:0007669"/>
    <property type="project" value="InterPro"/>
</dbReference>
<evidence type="ECO:0000256" key="1">
    <source>
        <dbReference type="ARBA" id="ARBA00009792"/>
    </source>
</evidence>
<dbReference type="InterPro" id="IPR037094">
    <property type="entry name" value="Glyco_hydro_38_cen_sf"/>
</dbReference>
<keyword evidence="4" id="KW-0326">Glycosidase</keyword>
<dbReference type="GO" id="GO:0009313">
    <property type="term" value="P:oligosaccharide catabolic process"/>
    <property type="evidence" value="ECO:0007669"/>
    <property type="project" value="TreeGrafter"/>
</dbReference>
<dbReference type="SUPFAM" id="SSF74650">
    <property type="entry name" value="Galactose mutarotase-like"/>
    <property type="match status" value="1"/>
</dbReference>
<dbReference type="AlphaFoldDB" id="A0A3A4NJ48"/>
<dbReference type="InterPro" id="IPR027291">
    <property type="entry name" value="Glyco_hydro_38_N_sf"/>
</dbReference>
<name>A0A3A4NJ48_ABYX5</name>
<dbReference type="InterPro" id="IPR000602">
    <property type="entry name" value="Glyco_hydro_38_N"/>
</dbReference>
<evidence type="ECO:0000256" key="2">
    <source>
        <dbReference type="ARBA" id="ARBA00022723"/>
    </source>
</evidence>
<evidence type="ECO:0000256" key="3">
    <source>
        <dbReference type="ARBA" id="ARBA00022801"/>
    </source>
</evidence>
<evidence type="ECO:0000313" key="7">
    <source>
        <dbReference type="Proteomes" id="UP000265882"/>
    </source>
</evidence>
<dbReference type="PANTHER" id="PTHR46017">
    <property type="entry name" value="ALPHA-MANNOSIDASE 2C1"/>
    <property type="match status" value="1"/>
</dbReference>
<dbReference type="Pfam" id="PF17677">
    <property type="entry name" value="Glyco_hydro38C2"/>
    <property type="match status" value="1"/>
</dbReference>
<dbReference type="SUPFAM" id="SSF88688">
    <property type="entry name" value="Families 57/38 glycoside transferase middle domain"/>
    <property type="match status" value="1"/>
</dbReference>
<comment type="caution">
    <text evidence="6">The sequence shown here is derived from an EMBL/GenBank/DDBJ whole genome shotgun (WGS) entry which is preliminary data.</text>
</comment>
<dbReference type="SUPFAM" id="SSF88713">
    <property type="entry name" value="Glycoside hydrolase/deacetylase"/>
    <property type="match status" value="1"/>
</dbReference>
<sequence length="937" mass="105201">MNLRHLVVVPHTHWDREWYMPFERFRKRLVSMVDHLLEVLENDRAFTCFELDGQTILLDDYLAIRPENRKRLEKLIRQERILIGPWYVQPDEFLVTGESLIRNLRMGIRSAKKYGKASSVGYLPDQFGHIAQMPQVLAGFGIRSAVVWRGVGRTVTETQFLWESPDGTQLFTVYLATSYGNGAFLPLNPKQLSDSLRRVIQKLEPYCSIRSMLIMNGLDHLEPQEGLPEQLEKAVRRLEGVTAEIGSLDAFIQQARKQARSLSVHRGEFRSPERAPLLPGVTSTRIRQKQRAFECCRLLERYVEPLSAWAGLCGDTRPHGSFIEHAWRLILQNQPHDSICGCSVDKVHEEMETRFDRVEQLGKALQKDCMSFLASQVDSRHAPADSPVLCVFNPTAARFQLVDVEVDLEEPDFIQSVKDADGSIIPLQKTVGERELFVQTEETPEMVRSMVSGMEDRELIGYYINNVLWRKDGNILHLNLIMGRAPAGEIDFDKRRKELLAALEDPTIATVKIRGISGARTTIRFPAKELAPHGLTLYSLSGESAGGSASGGLEASKEKLENQHYRITINSDGTIDILDKDLAIEYARCLHFIDEGDRGDTYNFDEVQGAQPVAAPVGPVAVSVIENGPVRAAVRIEAVYRIPERLTPERDARSTAAVETRIKTEISLYRDTKRIDFRVSLENKSEDHRLRVWFHAPFKASDAVVETTFGTVRRPVSVEPAEGFLEKPVGTGPQKCFTCLEGGSTGFALFNRGIPEIEALFNEKISALALTLIRSIGWLSRDDLFCRPGGAGPQFKTPGAQSQGRHSFEFAFLSYAGNFVDAGIAHAAHAYAFPPIAAITNRHNGKLRNRASLVAADNSNIIISAIERSRQKDSLLVRMYNGTESSQRTRVILWKPLDGAHEVNFLERQLSQGPLSLSRKGISFRPGEIKTIRVNRK</sequence>
<protein>
    <recommendedName>
        <fullName evidence="5">Glycoside hydrolase family 38 central domain-containing protein</fullName>
    </recommendedName>
</protein>
<dbReference type="GO" id="GO:0030246">
    <property type="term" value="F:carbohydrate binding"/>
    <property type="evidence" value="ECO:0007669"/>
    <property type="project" value="InterPro"/>
</dbReference>
<evidence type="ECO:0000313" key="6">
    <source>
        <dbReference type="EMBL" id="RJP15264.1"/>
    </source>
</evidence>
<dbReference type="Pfam" id="PF09261">
    <property type="entry name" value="Alpha-mann_mid"/>
    <property type="match status" value="1"/>
</dbReference>
<dbReference type="InterPro" id="IPR015341">
    <property type="entry name" value="Glyco_hydro_38_cen"/>
</dbReference>
<dbReference type="PANTHER" id="PTHR46017:SF2">
    <property type="entry name" value="MANNOSYLGLYCERATE HYDROLASE"/>
    <property type="match status" value="1"/>
</dbReference>
<keyword evidence="3" id="KW-0378">Hydrolase</keyword>
<feature type="domain" description="Glycoside hydrolase family 38 central" evidence="5">
    <location>
        <begin position="281"/>
        <end position="355"/>
    </location>
</feature>
<dbReference type="InterPro" id="IPR011682">
    <property type="entry name" value="Glyco_hydro_38_C"/>
</dbReference>
<dbReference type="Gene3D" id="1.20.1270.50">
    <property type="entry name" value="Glycoside hydrolase family 38, central domain"/>
    <property type="match status" value="1"/>
</dbReference>
<dbReference type="Gene3D" id="2.70.98.30">
    <property type="entry name" value="Golgi alpha-mannosidase II, domain 4"/>
    <property type="match status" value="1"/>
</dbReference>
<comment type="similarity">
    <text evidence="1">Belongs to the glycosyl hydrolase 38 family.</text>
</comment>
<dbReference type="GO" id="GO:0006013">
    <property type="term" value="P:mannose metabolic process"/>
    <property type="evidence" value="ECO:0007669"/>
    <property type="project" value="InterPro"/>
</dbReference>
<reference evidence="6 7" key="1">
    <citation type="journal article" date="2017" name="ISME J.">
        <title>Energy and carbon metabolisms in a deep terrestrial subsurface fluid microbial community.</title>
        <authorList>
            <person name="Momper L."/>
            <person name="Jungbluth S.P."/>
            <person name="Lee M.D."/>
            <person name="Amend J.P."/>
        </authorList>
    </citation>
    <scope>NUCLEOTIDE SEQUENCE [LARGE SCALE GENOMIC DNA]</scope>
    <source>
        <strain evidence="6">SURF_5</strain>
    </source>
</reference>
<dbReference type="Proteomes" id="UP000265882">
    <property type="component" value="Unassembled WGS sequence"/>
</dbReference>
<organism evidence="6 7">
    <name type="scientific">Abyssobacteria bacterium (strain SURF_5)</name>
    <dbReference type="NCBI Taxonomy" id="2093360"/>
    <lineage>
        <taxon>Bacteria</taxon>
        <taxon>Pseudomonadati</taxon>
        <taxon>Candidatus Hydrogenedentota</taxon>
        <taxon>Candidatus Abyssobacteria</taxon>
    </lineage>
</organism>
<dbReference type="Pfam" id="PF07748">
    <property type="entry name" value="Glyco_hydro_38C"/>
    <property type="match status" value="1"/>
</dbReference>
<evidence type="ECO:0000256" key="4">
    <source>
        <dbReference type="ARBA" id="ARBA00023295"/>
    </source>
</evidence>
<dbReference type="Pfam" id="PF01074">
    <property type="entry name" value="Glyco_hydro_38N"/>
    <property type="match status" value="1"/>
</dbReference>
<dbReference type="Gene3D" id="2.60.40.2220">
    <property type="match status" value="1"/>
</dbReference>
<dbReference type="InterPro" id="IPR028995">
    <property type="entry name" value="Glyco_hydro_57/38_cen_sf"/>
</dbReference>
<keyword evidence="2" id="KW-0479">Metal-binding</keyword>
<dbReference type="EMBL" id="QZKU01000138">
    <property type="protein sequence ID" value="RJP15264.1"/>
    <property type="molecule type" value="Genomic_DNA"/>
</dbReference>
<dbReference type="InterPro" id="IPR011330">
    <property type="entry name" value="Glyco_hydro/deAcase_b/a-brl"/>
</dbReference>
<dbReference type="InterPro" id="IPR041147">
    <property type="entry name" value="GH38_C"/>
</dbReference>